<keyword evidence="7" id="KW-1185">Reference proteome</keyword>
<dbReference type="PROSITE" id="PS50931">
    <property type="entry name" value="HTH_LYSR"/>
    <property type="match status" value="1"/>
</dbReference>
<dbReference type="RefSeq" id="WP_054732749.1">
    <property type="nucleotide sequence ID" value="NZ_AYZM01000158.1"/>
</dbReference>
<dbReference type="GO" id="GO:0003677">
    <property type="term" value="F:DNA binding"/>
    <property type="evidence" value="ECO:0007669"/>
    <property type="project" value="UniProtKB-KW"/>
</dbReference>
<dbReference type="EMBL" id="AYZM01000158">
    <property type="protein sequence ID" value="KRN18210.1"/>
    <property type="molecule type" value="Genomic_DNA"/>
</dbReference>
<sequence>MDFDSLKYYVDVAKSLNFTKAARKNFISQPAISAKIKSLEAELDQTLLIRDHHSVTLTPAGESFLQSAKKILADYNQSLVDLWQVGHQTAKPLRVSMYVTPQFQVFINQLIHFKTAFNVDVKLNQRYSSDAIGDVLTGKADLGLGIVNHDAPQLNWRQESPDQLIVLAAKKELDRFTQPLNLKDLQQFAYLKLRHGPEGFVYQQPTSLLTEADFNGQIKQYSSLDLMLTELLMEPAFTILPQSQIPQNVPGLGYATIATDLSTTMSLGWCYPKSAANETVSAFLSFISYNA</sequence>
<name>A0A0R2EP79_9LACO</name>
<evidence type="ECO:0000313" key="7">
    <source>
        <dbReference type="Proteomes" id="UP000051442"/>
    </source>
</evidence>
<organism evidence="6 7">
    <name type="scientific">Secundilactobacillus similis DSM 23365 = JCM 2765</name>
    <dbReference type="NCBI Taxonomy" id="1423804"/>
    <lineage>
        <taxon>Bacteria</taxon>
        <taxon>Bacillati</taxon>
        <taxon>Bacillota</taxon>
        <taxon>Bacilli</taxon>
        <taxon>Lactobacillales</taxon>
        <taxon>Lactobacillaceae</taxon>
        <taxon>Secundilactobacillus</taxon>
    </lineage>
</organism>
<evidence type="ECO:0000256" key="3">
    <source>
        <dbReference type="ARBA" id="ARBA00023125"/>
    </source>
</evidence>
<dbReference type="SUPFAM" id="SSF46785">
    <property type="entry name" value="Winged helix' DNA-binding domain"/>
    <property type="match status" value="1"/>
</dbReference>
<keyword evidence="3" id="KW-0238">DNA-binding</keyword>
<gene>
    <name evidence="6" type="ORF">FD14_GL002074</name>
</gene>
<keyword evidence="4" id="KW-0804">Transcription</keyword>
<dbReference type="Proteomes" id="UP000051442">
    <property type="component" value="Unassembled WGS sequence"/>
</dbReference>
<dbReference type="AlphaFoldDB" id="A0A0R2EP79"/>
<reference evidence="6 7" key="1">
    <citation type="journal article" date="2015" name="Genome Announc.">
        <title>Expanding the biotechnology potential of lactobacilli through comparative genomics of 213 strains and associated genera.</title>
        <authorList>
            <person name="Sun Z."/>
            <person name="Harris H.M."/>
            <person name="McCann A."/>
            <person name="Guo C."/>
            <person name="Argimon S."/>
            <person name="Zhang W."/>
            <person name="Yang X."/>
            <person name="Jeffery I.B."/>
            <person name="Cooney J.C."/>
            <person name="Kagawa T.F."/>
            <person name="Liu W."/>
            <person name="Song Y."/>
            <person name="Salvetti E."/>
            <person name="Wrobel A."/>
            <person name="Rasinkangas P."/>
            <person name="Parkhill J."/>
            <person name="Rea M.C."/>
            <person name="O'Sullivan O."/>
            <person name="Ritari J."/>
            <person name="Douillard F.P."/>
            <person name="Paul Ross R."/>
            <person name="Yang R."/>
            <person name="Briner A.E."/>
            <person name="Felis G.E."/>
            <person name="de Vos W.M."/>
            <person name="Barrangou R."/>
            <person name="Klaenhammer T.R."/>
            <person name="Caufield P.W."/>
            <person name="Cui Y."/>
            <person name="Zhang H."/>
            <person name="O'Toole P.W."/>
        </authorList>
    </citation>
    <scope>NUCLEOTIDE SEQUENCE [LARGE SCALE GENOMIC DNA]</scope>
    <source>
        <strain evidence="6 7">DSM 23365</strain>
    </source>
</reference>
<evidence type="ECO:0000256" key="4">
    <source>
        <dbReference type="ARBA" id="ARBA00023163"/>
    </source>
</evidence>
<protein>
    <recommendedName>
        <fullName evidence="5">HTH lysR-type domain-containing protein</fullName>
    </recommendedName>
</protein>
<dbReference type="Pfam" id="PF03466">
    <property type="entry name" value="LysR_substrate"/>
    <property type="match status" value="1"/>
</dbReference>
<dbReference type="InterPro" id="IPR036390">
    <property type="entry name" value="WH_DNA-bd_sf"/>
</dbReference>
<dbReference type="FunFam" id="1.10.10.10:FF:000001">
    <property type="entry name" value="LysR family transcriptional regulator"/>
    <property type="match status" value="1"/>
</dbReference>
<dbReference type="GO" id="GO:0032993">
    <property type="term" value="C:protein-DNA complex"/>
    <property type="evidence" value="ECO:0007669"/>
    <property type="project" value="TreeGrafter"/>
</dbReference>
<dbReference type="Gene3D" id="3.40.190.10">
    <property type="entry name" value="Periplasmic binding protein-like II"/>
    <property type="match status" value="2"/>
</dbReference>
<dbReference type="Pfam" id="PF00126">
    <property type="entry name" value="HTH_1"/>
    <property type="match status" value="1"/>
</dbReference>
<dbReference type="PANTHER" id="PTHR30346:SF17">
    <property type="entry name" value="LYSR FAMILY TRANSCRIPTIONAL REGULATOR"/>
    <property type="match status" value="1"/>
</dbReference>
<dbReference type="InterPro" id="IPR036388">
    <property type="entry name" value="WH-like_DNA-bd_sf"/>
</dbReference>
<dbReference type="InterPro" id="IPR005119">
    <property type="entry name" value="LysR_subst-bd"/>
</dbReference>
<comment type="similarity">
    <text evidence="1">Belongs to the LysR transcriptional regulatory family.</text>
</comment>
<proteinExistence type="inferred from homology"/>
<evidence type="ECO:0000256" key="2">
    <source>
        <dbReference type="ARBA" id="ARBA00023015"/>
    </source>
</evidence>
<feature type="domain" description="HTH lysR-type" evidence="5">
    <location>
        <begin position="1"/>
        <end position="58"/>
    </location>
</feature>
<evidence type="ECO:0000313" key="6">
    <source>
        <dbReference type="EMBL" id="KRN18210.1"/>
    </source>
</evidence>
<evidence type="ECO:0000259" key="5">
    <source>
        <dbReference type="PROSITE" id="PS50931"/>
    </source>
</evidence>
<dbReference type="Gene3D" id="1.10.10.10">
    <property type="entry name" value="Winged helix-like DNA-binding domain superfamily/Winged helix DNA-binding domain"/>
    <property type="match status" value="1"/>
</dbReference>
<keyword evidence="2" id="KW-0805">Transcription regulation</keyword>
<accession>A0A0R2EP79</accession>
<dbReference type="OrthoDB" id="9785745at2"/>
<comment type="caution">
    <text evidence="6">The sequence shown here is derived from an EMBL/GenBank/DDBJ whole genome shotgun (WGS) entry which is preliminary data.</text>
</comment>
<dbReference type="STRING" id="1423804.FD14_GL002074"/>
<dbReference type="SUPFAM" id="SSF53850">
    <property type="entry name" value="Periplasmic binding protein-like II"/>
    <property type="match status" value="1"/>
</dbReference>
<dbReference type="PATRIC" id="fig|1423804.4.peg.2255"/>
<dbReference type="InterPro" id="IPR000847">
    <property type="entry name" value="LysR_HTH_N"/>
</dbReference>
<dbReference type="PRINTS" id="PR00039">
    <property type="entry name" value="HTHLYSR"/>
</dbReference>
<evidence type="ECO:0000256" key="1">
    <source>
        <dbReference type="ARBA" id="ARBA00009437"/>
    </source>
</evidence>
<dbReference type="GO" id="GO:0003700">
    <property type="term" value="F:DNA-binding transcription factor activity"/>
    <property type="evidence" value="ECO:0007669"/>
    <property type="project" value="InterPro"/>
</dbReference>
<dbReference type="PANTHER" id="PTHR30346">
    <property type="entry name" value="TRANSCRIPTIONAL DUAL REGULATOR HCAR-RELATED"/>
    <property type="match status" value="1"/>
</dbReference>